<dbReference type="STRING" id="1194090.SAMN05443144_111111"/>
<reference evidence="2 3" key="1">
    <citation type="submission" date="2016-11" db="EMBL/GenBank/DDBJ databases">
        <authorList>
            <person name="Jaros S."/>
            <person name="Januszkiewicz K."/>
            <person name="Wedrychowicz H."/>
        </authorList>
    </citation>
    <scope>NUCLEOTIDE SEQUENCE [LARGE SCALE GENOMIC DNA]</scope>
    <source>
        <strain evidence="2 3">DSM 21986</strain>
    </source>
</reference>
<dbReference type="EMBL" id="FQUS01000011">
    <property type="protein sequence ID" value="SHF66140.1"/>
    <property type="molecule type" value="Genomic_DNA"/>
</dbReference>
<dbReference type="AlphaFoldDB" id="A0A1M5DGQ4"/>
<feature type="transmembrane region" description="Helical" evidence="1">
    <location>
        <begin position="379"/>
        <end position="399"/>
    </location>
</feature>
<keyword evidence="1" id="KW-0812">Transmembrane</keyword>
<organism evidence="2 3">
    <name type="scientific">Fodinibius roseus</name>
    <dbReference type="NCBI Taxonomy" id="1194090"/>
    <lineage>
        <taxon>Bacteria</taxon>
        <taxon>Pseudomonadati</taxon>
        <taxon>Balneolota</taxon>
        <taxon>Balneolia</taxon>
        <taxon>Balneolales</taxon>
        <taxon>Balneolaceae</taxon>
        <taxon>Fodinibius</taxon>
    </lineage>
</organism>
<gene>
    <name evidence="2" type="ORF">SAMN05443144_111111</name>
</gene>
<keyword evidence="1" id="KW-0472">Membrane</keyword>
<proteinExistence type="predicted"/>
<evidence type="ECO:0000313" key="2">
    <source>
        <dbReference type="EMBL" id="SHF66140.1"/>
    </source>
</evidence>
<name>A0A1M5DGQ4_9BACT</name>
<evidence type="ECO:0008006" key="4">
    <source>
        <dbReference type="Google" id="ProtNLM"/>
    </source>
</evidence>
<dbReference type="OrthoDB" id="9764682at2"/>
<accession>A0A1M5DGQ4</accession>
<dbReference type="RefSeq" id="WP_073064171.1">
    <property type="nucleotide sequence ID" value="NZ_FQUS01000011.1"/>
</dbReference>
<evidence type="ECO:0000313" key="3">
    <source>
        <dbReference type="Proteomes" id="UP000184041"/>
    </source>
</evidence>
<keyword evidence="1" id="KW-1133">Transmembrane helix</keyword>
<keyword evidence="3" id="KW-1185">Reference proteome</keyword>
<protein>
    <recommendedName>
        <fullName evidence="4">Fimbrial assembly protein (PilN)</fullName>
    </recommendedName>
</protein>
<dbReference type="Proteomes" id="UP000184041">
    <property type="component" value="Unassembled WGS sequence"/>
</dbReference>
<sequence>MEKEFIGVTQDGDLLKIARIQKEKSGWRLTNLSRVAIKVEADVEQEKNRSKEMVDDHGGDFLFGIDESYDESLYSNDDGNEEDNFDLLRAIGEEGDSRDLFHSNVGTLRDELEEHYPKKLKAGITIQNGDTNFQVLKDKNYNQLKTRELQDHLAGHLEKVYGSVPGTDHYNYNIREDGSLLLISYQEKPYLLRLLDRARNLYSGKIKIQQMLPDEVLLAGLVKENYTPEENEISCVIHMGLDRSRLFFMRGGHIQYAVAPIEIGRETSSVLEVLFSKILFQLDTGELSGLDRILITNNDPGGAAISYFRRQFPDVMVDEFRFKAGTITIPKHLAGDSPSFTSAIGAALSAAETRNPNFSEYSMVPAYVRERQNMLKLRWHGMVLLIFLLVTPTIWNVMYQEKQDKIEEFNAELFRTELRILDLEPVVAKAGETRQLYELEQMKMELLNSLSDGAYYWSETLKTLNDGLGSIKNVWIERIKHVEDGFMLQGYSMTRGRIPQVTNLFDRADLKAVSVVEMRERKLYKFSIKGYNDTSADLDSKFERIPIDNDANTN</sequence>
<evidence type="ECO:0000256" key="1">
    <source>
        <dbReference type="SAM" id="Phobius"/>
    </source>
</evidence>